<accession>A0ABP8I9C4</accession>
<reference evidence="2" key="1">
    <citation type="journal article" date="2019" name="Int. J. Syst. Evol. Microbiol.">
        <title>The Global Catalogue of Microorganisms (GCM) 10K type strain sequencing project: providing services to taxonomists for standard genome sequencing and annotation.</title>
        <authorList>
            <consortium name="The Broad Institute Genomics Platform"/>
            <consortium name="The Broad Institute Genome Sequencing Center for Infectious Disease"/>
            <person name="Wu L."/>
            <person name="Ma J."/>
        </authorList>
    </citation>
    <scope>NUCLEOTIDE SEQUENCE [LARGE SCALE GENOMIC DNA]</scope>
    <source>
        <strain evidence="2">JCM 17923</strain>
    </source>
</reference>
<evidence type="ECO:0000313" key="1">
    <source>
        <dbReference type="EMBL" id="GAA4354150.1"/>
    </source>
</evidence>
<dbReference type="RefSeq" id="WP_345235454.1">
    <property type="nucleotide sequence ID" value="NZ_BAABGZ010000016.1"/>
</dbReference>
<keyword evidence="2" id="KW-1185">Reference proteome</keyword>
<organism evidence="1 2">
    <name type="scientific">Hymenobacter saemangeumensis</name>
    <dbReference type="NCBI Taxonomy" id="1084522"/>
    <lineage>
        <taxon>Bacteria</taxon>
        <taxon>Pseudomonadati</taxon>
        <taxon>Bacteroidota</taxon>
        <taxon>Cytophagia</taxon>
        <taxon>Cytophagales</taxon>
        <taxon>Hymenobacteraceae</taxon>
        <taxon>Hymenobacter</taxon>
    </lineage>
</organism>
<name>A0ABP8I9C4_9BACT</name>
<protein>
    <submittedName>
        <fullName evidence="1">Uncharacterized protein</fullName>
    </submittedName>
</protein>
<dbReference type="Proteomes" id="UP001501153">
    <property type="component" value="Unassembled WGS sequence"/>
</dbReference>
<evidence type="ECO:0000313" key="2">
    <source>
        <dbReference type="Proteomes" id="UP001501153"/>
    </source>
</evidence>
<sequence length="144" mass="15987">MINGKEYSWQDIQIAFLGRVVLGVTEIKYKEKTAREFIYGTGRKPIAYADGQTDSDGSLTVLQSDFEAMVASMLAAYPGRTITTLPPFDIIVMFIPDMENPKVVKDVIKNVLLGEYEKGGKVGDLNMPVTLPFKCSDIQLQMSI</sequence>
<comment type="caution">
    <text evidence="1">The sequence shown here is derived from an EMBL/GenBank/DDBJ whole genome shotgun (WGS) entry which is preliminary data.</text>
</comment>
<dbReference type="EMBL" id="BAABGZ010000016">
    <property type="protein sequence ID" value="GAA4354150.1"/>
    <property type="molecule type" value="Genomic_DNA"/>
</dbReference>
<gene>
    <name evidence="1" type="ORF">GCM10023185_15540</name>
</gene>
<proteinExistence type="predicted"/>